<dbReference type="Proteomes" id="UP001165064">
    <property type="component" value="Unassembled WGS sequence"/>
</dbReference>
<dbReference type="EMBL" id="BSXS01003564">
    <property type="protein sequence ID" value="GME81528.1"/>
    <property type="molecule type" value="Genomic_DNA"/>
</dbReference>
<gene>
    <name evidence="1" type="ORF">Amon02_000499900</name>
</gene>
<proteinExistence type="predicted"/>
<sequence>MKPELWKGLPEGMALDLYRKRVALLGNKHTRSDAELQALLADSDNIAEAAFINDIYHGSESDHFEAEGDVDYMEYLEDGEFMEEKEEAFKYDEYPTKAQDIVRDFRDQLHFNRLAAYELPTLAKFRQPYIPPKATEKPVTYRYTVYLGEDHPAEKKVVLQLRVANLKLSDAEAHKFKLLAGSRYNYLNDEFKMSSDKFLEPAQNTTYLSDVLDDLIKEAKTNPEEFADVPLDKRHIIARGAKRQNKNKRNYKFPEEWKKPIKKGDRGVELSDMLVM</sequence>
<reference evidence="1" key="1">
    <citation type="submission" date="2023-04" db="EMBL/GenBank/DDBJ databases">
        <title>Ambrosiozyma monospora NBRC 10751.</title>
        <authorList>
            <person name="Ichikawa N."/>
            <person name="Sato H."/>
            <person name="Tonouchi N."/>
        </authorList>
    </citation>
    <scope>NUCLEOTIDE SEQUENCE</scope>
    <source>
        <strain evidence="1">NBRC 10751</strain>
    </source>
</reference>
<evidence type="ECO:0000313" key="1">
    <source>
        <dbReference type="EMBL" id="GME81528.1"/>
    </source>
</evidence>
<accession>A0ACB5T4S3</accession>
<keyword evidence="2" id="KW-1185">Reference proteome</keyword>
<comment type="caution">
    <text evidence="1">The sequence shown here is derived from an EMBL/GenBank/DDBJ whole genome shotgun (WGS) entry which is preliminary data.</text>
</comment>
<evidence type="ECO:0000313" key="2">
    <source>
        <dbReference type="Proteomes" id="UP001165064"/>
    </source>
</evidence>
<organism evidence="1 2">
    <name type="scientific">Ambrosiozyma monospora</name>
    <name type="common">Yeast</name>
    <name type="synonym">Endomycopsis monosporus</name>
    <dbReference type="NCBI Taxonomy" id="43982"/>
    <lineage>
        <taxon>Eukaryota</taxon>
        <taxon>Fungi</taxon>
        <taxon>Dikarya</taxon>
        <taxon>Ascomycota</taxon>
        <taxon>Saccharomycotina</taxon>
        <taxon>Pichiomycetes</taxon>
        <taxon>Pichiales</taxon>
        <taxon>Pichiaceae</taxon>
        <taxon>Ambrosiozyma</taxon>
    </lineage>
</organism>
<protein>
    <submittedName>
        <fullName evidence="1">Unnamed protein product</fullName>
    </submittedName>
</protein>
<name>A0ACB5T4S3_AMBMO</name>